<sequence length="335" mass="35310">MSARSVVTAALSFALALGALGQRAAPEVTPRCSRPFAPPAPSCFCSTSSAGRLDGDVRLSRRYLPGRTGCGSDATAAAAGRPRRRRSPDRAARLSPRGASLCRAADRRRLPLLVHLTGGARHGAPGAAGSGRTAAGRERSGFSSVEAHLERVSVPRITGALFSQRLAVNATFDSVEIGEIAAGAFHQTLVAPEVRIIDSRVGRIARGAFSCRSARPQPTVHWPACVCMRSHVDEWSTGAHVGGVLVHVFDSHVAQLRRAALSTVGLVELRWTGSTVAEAEAEAVLQDSAPPSDLLPPADLTFINNTFRVGAGQQQHLTDCCTSPPAVPRRAPVYR</sequence>
<feature type="chain" id="PRO_5025516756" evidence="2">
    <location>
        <begin position="22"/>
        <end position="335"/>
    </location>
</feature>
<protein>
    <submittedName>
        <fullName evidence="3">Uncharacterized protein</fullName>
    </submittedName>
</protein>
<dbReference type="EMBL" id="VIIS01001985">
    <property type="protein sequence ID" value="KAF0290032.1"/>
    <property type="molecule type" value="Genomic_DNA"/>
</dbReference>
<feature type="signal peptide" evidence="2">
    <location>
        <begin position="1"/>
        <end position="21"/>
    </location>
</feature>
<gene>
    <name evidence="3" type="ORF">FJT64_011748</name>
</gene>
<evidence type="ECO:0000313" key="4">
    <source>
        <dbReference type="Proteomes" id="UP000440578"/>
    </source>
</evidence>
<accession>A0A6A4VHU6</accession>
<proteinExistence type="predicted"/>
<reference evidence="3 4" key="1">
    <citation type="submission" date="2019-07" db="EMBL/GenBank/DDBJ databases">
        <title>Draft genome assembly of a fouling barnacle, Amphibalanus amphitrite (Darwin, 1854): The first reference genome for Thecostraca.</title>
        <authorList>
            <person name="Kim W."/>
        </authorList>
    </citation>
    <scope>NUCLEOTIDE SEQUENCE [LARGE SCALE GENOMIC DNA]</scope>
    <source>
        <strain evidence="3">SNU_AA5</strain>
        <tissue evidence="3">Soma without cirri and trophi</tissue>
    </source>
</reference>
<dbReference type="Proteomes" id="UP000440578">
    <property type="component" value="Unassembled WGS sequence"/>
</dbReference>
<organism evidence="3 4">
    <name type="scientific">Amphibalanus amphitrite</name>
    <name type="common">Striped barnacle</name>
    <name type="synonym">Balanus amphitrite</name>
    <dbReference type="NCBI Taxonomy" id="1232801"/>
    <lineage>
        <taxon>Eukaryota</taxon>
        <taxon>Metazoa</taxon>
        <taxon>Ecdysozoa</taxon>
        <taxon>Arthropoda</taxon>
        <taxon>Crustacea</taxon>
        <taxon>Multicrustacea</taxon>
        <taxon>Cirripedia</taxon>
        <taxon>Thoracica</taxon>
        <taxon>Thoracicalcarea</taxon>
        <taxon>Balanomorpha</taxon>
        <taxon>Balanoidea</taxon>
        <taxon>Balanidae</taxon>
        <taxon>Amphibalaninae</taxon>
        <taxon>Amphibalanus</taxon>
    </lineage>
</organism>
<evidence type="ECO:0000313" key="3">
    <source>
        <dbReference type="EMBL" id="KAF0290032.1"/>
    </source>
</evidence>
<comment type="caution">
    <text evidence="3">The sequence shown here is derived from an EMBL/GenBank/DDBJ whole genome shotgun (WGS) entry which is preliminary data.</text>
</comment>
<feature type="region of interest" description="Disordered" evidence="1">
    <location>
        <begin position="66"/>
        <end position="97"/>
    </location>
</feature>
<keyword evidence="4" id="KW-1185">Reference proteome</keyword>
<dbReference type="AlphaFoldDB" id="A0A6A4VHU6"/>
<keyword evidence="2" id="KW-0732">Signal</keyword>
<evidence type="ECO:0000256" key="2">
    <source>
        <dbReference type="SAM" id="SignalP"/>
    </source>
</evidence>
<feature type="compositionally biased region" description="Low complexity" evidence="1">
    <location>
        <begin position="71"/>
        <end position="80"/>
    </location>
</feature>
<name>A0A6A4VHU6_AMPAM</name>
<evidence type="ECO:0000256" key="1">
    <source>
        <dbReference type="SAM" id="MobiDB-lite"/>
    </source>
</evidence>